<dbReference type="AlphaFoldDB" id="A0A4D9DHP3"/>
<name>A0A4D9DHP3_9SAUR</name>
<dbReference type="SMART" id="SM01069">
    <property type="entry name" value="CDC37_C"/>
    <property type="match status" value="2"/>
</dbReference>
<dbReference type="GO" id="GO:0006457">
    <property type="term" value="P:protein folding"/>
    <property type="evidence" value="ECO:0007669"/>
    <property type="project" value="UniProtKB-UniRule"/>
</dbReference>
<feature type="domain" description="Cdc37 Hsp90 binding" evidence="9">
    <location>
        <begin position="122"/>
        <end position="283"/>
    </location>
</feature>
<feature type="region of interest" description="Disordered" evidence="7">
    <location>
        <begin position="461"/>
        <end position="490"/>
    </location>
</feature>
<dbReference type="SUPFAM" id="SSF101391">
    <property type="entry name" value="Hsp90 co-chaperone CDC37"/>
    <property type="match status" value="1"/>
</dbReference>
<dbReference type="Gene3D" id="6.10.140.250">
    <property type="match status" value="1"/>
</dbReference>
<keyword evidence="12" id="KW-1185">Reference proteome</keyword>
<dbReference type="GO" id="GO:0051082">
    <property type="term" value="F:unfolded protein binding"/>
    <property type="evidence" value="ECO:0007669"/>
    <property type="project" value="UniProtKB-UniRule"/>
</dbReference>
<dbReference type="InterPro" id="IPR038189">
    <property type="entry name" value="Cdc37_Hsp90-bd_sf"/>
</dbReference>
<proteinExistence type="inferred from homology"/>
<comment type="subunit">
    <text evidence="5">Forms a complex with Hsp90.</text>
</comment>
<accession>A0A4D9DHP3</accession>
<dbReference type="InterPro" id="IPR013855">
    <property type="entry name" value="Cdc37_N_dom"/>
</dbReference>
<dbReference type="STRING" id="55544.A0A4D9DHP3"/>
<evidence type="ECO:0000259" key="10">
    <source>
        <dbReference type="SMART" id="SM01071"/>
    </source>
</evidence>
<keyword evidence="6" id="KW-0175">Coiled coil</keyword>
<protein>
    <recommendedName>
        <fullName evidence="3 5">Hsp90 co-chaperone Cdc37</fullName>
    </recommendedName>
    <alternativeName>
        <fullName evidence="5">Hsp90 chaperone protein kinase-targeting subunit</fullName>
    </alternativeName>
</protein>
<evidence type="ECO:0000256" key="1">
    <source>
        <dbReference type="ARBA" id="ARBA00004496"/>
    </source>
</evidence>
<dbReference type="GO" id="GO:0050821">
    <property type="term" value="P:protein stabilization"/>
    <property type="evidence" value="ECO:0007669"/>
    <property type="project" value="UniProtKB-UniRule"/>
</dbReference>
<evidence type="ECO:0000256" key="3">
    <source>
        <dbReference type="ARBA" id="ARBA00020496"/>
    </source>
</evidence>
<sequence length="490" mass="56027">MVDYSVWDHIEVSDDEDETHPNIDTASLFRWRHQARVERMEQFQKEKEELDKGCRECKRKLAECQKKMKELEVADAESGKGELQRLQAEAQQLRKEEKSWEKKIEELRKKEKNMPWNVDTLSKDGFSKSVFNVKPEEDDESDEQKEKKHKTFVEKYEKQIKHFGMLRRWDDSQKYLSDNPHLVCEETANYLVIWCIDLEVEEKHALMEQVAHQTIVMQFILELAKSLKVDPRACFRQFFTKIKTADQQYMEGFTDELEAFKERVRGRAKVRIEKAMKEYEEEERQKRLGPGGLDPVEVYESLPAELQKCFDSKDVQMLQDAISKMEPAVSIPWVGRTWGLGGGLECPALEAQEEQSAFCCYELGSVPGDINAASCVAIGFFPSHCSPASQVATSPWLKAAVQCLAGDGGGFWGLWEEAETRGASAVLTSLSPHALSAFQEAKYHMQRCIDSGLWVPNARTAEGAEKGGEEAEAVYEEVKKESSKEEKGNP</sequence>
<evidence type="ECO:0000313" key="11">
    <source>
        <dbReference type="EMBL" id="TFJ96856.1"/>
    </source>
</evidence>
<feature type="coiled-coil region" evidence="6">
    <location>
        <begin position="40"/>
        <end position="110"/>
    </location>
</feature>
<evidence type="ECO:0000259" key="9">
    <source>
        <dbReference type="SMART" id="SM01070"/>
    </source>
</evidence>
<evidence type="ECO:0000256" key="6">
    <source>
        <dbReference type="SAM" id="Coils"/>
    </source>
</evidence>
<gene>
    <name evidence="11" type="ORF">DR999_PMT21327</name>
</gene>
<comment type="similarity">
    <text evidence="2 5">Belongs to the CDC37 family.</text>
</comment>
<keyword evidence="5" id="KW-0143">Chaperone</keyword>
<evidence type="ECO:0000256" key="4">
    <source>
        <dbReference type="ARBA" id="ARBA00022490"/>
    </source>
</evidence>
<organism evidence="11 12">
    <name type="scientific">Platysternon megacephalum</name>
    <name type="common">big-headed turtle</name>
    <dbReference type="NCBI Taxonomy" id="55544"/>
    <lineage>
        <taxon>Eukaryota</taxon>
        <taxon>Metazoa</taxon>
        <taxon>Chordata</taxon>
        <taxon>Craniata</taxon>
        <taxon>Vertebrata</taxon>
        <taxon>Euteleostomi</taxon>
        <taxon>Archelosauria</taxon>
        <taxon>Testudinata</taxon>
        <taxon>Testudines</taxon>
        <taxon>Cryptodira</taxon>
        <taxon>Durocryptodira</taxon>
        <taxon>Testudinoidea</taxon>
        <taxon>Platysternidae</taxon>
        <taxon>Platysternon</taxon>
    </lineage>
</organism>
<dbReference type="InterPro" id="IPR004918">
    <property type="entry name" value="Cdc37"/>
</dbReference>
<dbReference type="PANTHER" id="PTHR12800">
    <property type="entry name" value="CDC37-RELATED"/>
    <property type="match status" value="1"/>
</dbReference>
<dbReference type="Pfam" id="PF03234">
    <property type="entry name" value="CDC37_N"/>
    <property type="match status" value="1"/>
</dbReference>
<dbReference type="SMART" id="SM01071">
    <property type="entry name" value="CDC37_N"/>
    <property type="match status" value="1"/>
</dbReference>
<dbReference type="GO" id="GO:0019901">
    <property type="term" value="F:protein kinase binding"/>
    <property type="evidence" value="ECO:0007669"/>
    <property type="project" value="UniProtKB-UniRule"/>
</dbReference>
<evidence type="ECO:0000256" key="2">
    <source>
        <dbReference type="ARBA" id="ARBA00006222"/>
    </source>
</evidence>
<feature type="compositionally biased region" description="Basic and acidic residues" evidence="7">
    <location>
        <begin position="476"/>
        <end position="490"/>
    </location>
</feature>
<comment type="subcellular location">
    <subcellularLocation>
        <location evidence="1 5">Cytoplasm</location>
    </subcellularLocation>
</comment>
<dbReference type="OrthoDB" id="440202at2759"/>
<dbReference type="GO" id="GO:0031072">
    <property type="term" value="F:heat shock protein binding"/>
    <property type="evidence" value="ECO:0007669"/>
    <property type="project" value="UniProtKB-UniRule"/>
</dbReference>
<evidence type="ECO:0000256" key="7">
    <source>
        <dbReference type="SAM" id="MobiDB-lite"/>
    </source>
</evidence>
<dbReference type="GO" id="GO:0051087">
    <property type="term" value="F:protein-folding chaperone binding"/>
    <property type="evidence" value="ECO:0007669"/>
    <property type="project" value="UniProtKB-UniRule"/>
</dbReference>
<dbReference type="Proteomes" id="UP000297703">
    <property type="component" value="Unassembled WGS sequence"/>
</dbReference>
<dbReference type="SMART" id="SM01070">
    <property type="entry name" value="CDC37_M"/>
    <property type="match status" value="1"/>
</dbReference>
<dbReference type="InterPro" id="IPR013874">
    <property type="entry name" value="Cdc37_Hsp90-bd"/>
</dbReference>
<keyword evidence="4 5" id="KW-0963">Cytoplasm</keyword>
<evidence type="ECO:0000313" key="12">
    <source>
        <dbReference type="Proteomes" id="UP000297703"/>
    </source>
</evidence>
<dbReference type="Pfam" id="PF08565">
    <property type="entry name" value="CDC37_M"/>
    <property type="match status" value="1"/>
</dbReference>
<comment type="function">
    <text evidence="5">Co-chaperone that binds to numerous kinases and promotes their interaction with the Hsp90 complex, resulting in stabilization and promotion of their activity.</text>
</comment>
<reference evidence="11 12" key="1">
    <citation type="submission" date="2019-04" db="EMBL/GenBank/DDBJ databases">
        <title>Draft genome of the big-headed turtle Platysternon megacephalum.</title>
        <authorList>
            <person name="Gong S."/>
        </authorList>
    </citation>
    <scope>NUCLEOTIDE SEQUENCE [LARGE SCALE GENOMIC DNA]</scope>
    <source>
        <strain evidence="11">DO16091913</strain>
        <tissue evidence="11">Muscle</tissue>
    </source>
</reference>
<evidence type="ECO:0000256" key="5">
    <source>
        <dbReference type="RuleBase" id="RU369110"/>
    </source>
</evidence>
<reference evidence="11 12" key="2">
    <citation type="submission" date="2019-04" db="EMBL/GenBank/DDBJ databases">
        <title>The genome sequence of big-headed turtle.</title>
        <authorList>
            <person name="Gong S."/>
        </authorList>
    </citation>
    <scope>NUCLEOTIDE SEQUENCE [LARGE SCALE GENOMIC DNA]</scope>
    <source>
        <strain evidence="11">DO16091913</strain>
        <tissue evidence="11">Muscle</tissue>
    </source>
</reference>
<feature type="domain" description="Cdc37 N-terminal" evidence="10">
    <location>
        <begin position="1"/>
        <end position="129"/>
    </location>
</feature>
<dbReference type="InterPro" id="IPR013873">
    <property type="entry name" value="Cdc37_C"/>
</dbReference>
<feature type="domain" description="Cdc37 C-terminal" evidence="8">
    <location>
        <begin position="421"/>
        <end position="489"/>
    </location>
</feature>
<dbReference type="GO" id="GO:0005737">
    <property type="term" value="C:cytoplasm"/>
    <property type="evidence" value="ECO:0007669"/>
    <property type="project" value="UniProtKB-SubCell"/>
</dbReference>
<comment type="caution">
    <text evidence="11">The sequence shown here is derived from an EMBL/GenBank/DDBJ whole genome shotgun (WGS) entry which is preliminary data.</text>
</comment>
<dbReference type="EMBL" id="QXTE01000569">
    <property type="protein sequence ID" value="TFJ96856.1"/>
    <property type="molecule type" value="Genomic_DNA"/>
</dbReference>
<dbReference type="Pfam" id="PF08564">
    <property type="entry name" value="CDC37_C"/>
    <property type="match status" value="1"/>
</dbReference>
<evidence type="ECO:0000259" key="8">
    <source>
        <dbReference type="SMART" id="SM01069"/>
    </source>
</evidence>
<dbReference type="Gene3D" id="1.20.58.610">
    <property type="entry name" value="Cdc37, Hsp90 binding domain"/>
    <property type="match status" value="1"/>
</dbReference>
<dbReference type="PANTHER" id="PTHR12800:SF3">
    <property type="entry name" value="HSP90 CO-CHAPERONE CDC37"/>
    <property type="match status" value="1"/>
</dbReference>
<dbReference type="FunFam" id="1.20.58.610:FF:000001">
    <property type="entry name" value="Hsp90 co-chaperone Cdc37-like 1"/>
    <property type="match status" value="1"/>
</dbReference>
<feature type="domain" description="Cdc37 C-terminal" evidence="8">
    <location>
        <begin position="287"/>
        <end position="357"/>
    </location>
</feature>